<evidence type="ECO:0000313" key="3">
    <source>
        <dbReference type="EMBL" id="SPC23705.1"/>
    </source>
</evidence>
<dbReference type="AlphaFoldDB" id="A0A375GKR4"/>
<name>A0A375GKR4_9BURK</name>
<keyword evidence="2" id="KW-0472">Membrane</keyword>
<accession>A0A375GKR4</accession>
<feature type="transmembrane region" description="Helical" evidence="2">
    <location>
        <begin position="186"/>
        <end position="204"/>
    </location>
</feature>
<reference evidence="3" key="1">
    <citation type="submission" date="2018-01" db="EMBL/GenBank/DDBJ databases">
        <authorList>
            <person name="Clerissi C."/>
        </authorList>
    </citation>
    <scope>NUCLEOTIDE SEQUENCE</scope>
    <source>
        <strain evidence="3">Cupriavidus oxalaticus LMG 2235</strain>
    </source>
</reference>
<sequence length="239" mass="24568">MPCGRADRPAGTAGTAGAAGRRAEAARRCRGRRRCARGVPHQPGLSPRAVRADRQCRAAAGHRRLCAPHPPDPLRHAGGRGLPRARAAGALGHDRGVAAGRPRGAGRPVPPPPAAVARCLSRRGAGPGRCLNGSGRASPPPPRGSGITAKSEPAYAAVRHRPIPCARDAAYIGSSVTTARSRFMSFALYIIGLLVLVGGIAWAMSTAGLATVYIGIACLIVLGIGIMMAVSRTRTKDPS</sequence>
<organism evidence="3">
    <name type="scientific">Cupriavidus oxalaticus</name>
    <dbReference type="NCBI Taxonomy" id="96344"/>
    <lineage>
        <taxon>Bacteria</taxon>
        <taxon>Pseudomonadati</taxon>
        <taxon>Pseudomonadota</taxon>
        <taxon>Betaproteobacteria</taxon>
        <taxon>Burkholderiales</taxon>
        <taxon>Burkholderiaceae</taxon>
        <taxon>Cupriavidus</taxon>
    </lineage>
</organism>
<keyword evidence="2" id="KW-0812">Transmembrane</keyword>
<evidence type="ECO:0000256" key="2">
    <source>
        <dbReference type="SAM" id="Phobius"/>
    </source>
</evidence>
<protein>
    <submittedName>
        <fullName evidence="3">Uncharacterized protein</fullName>
    </submittedName>
</protein>
<feature type="compositionally biased region" description="Low complexity" evidence="1">
    <location>
        <begin position="82"/>
        <end position="107"/>
    </location>
</feature>
<feature type="compositionally biased region" description="Low complexity" evidence="1">
    <location>
        <begin position="9"/>
        <end position="20"/>
    </location>
</feature>
<evidence type="ECO:0000256" key="1">
    <source>
        <dbReference type="SAM" id="MobiDB-lite"/>
    </source>
</evidence>
<dbReference type="EMBL" id="OGUS01000142">
    <property type="protein sequence ID" value="SPC23705.1"/>
    <property type="molecule type" value="Genomic_DNA"/>
</dbReference>
<feature type="transmembrane region" description="Helical" evidence="2">
    <location>
        <begin position="210"/>
        <end position="230"/>
    </location>
</feature>
<proteinExistence type="predicted"/>
<keyword evidence="2" id="KW-1133">Transmembrane helix</keyword>
<gene>
    <name evidence="3" type="ORF">CO2235_MP70306</name>
</gene>
<comment type="caution">
    <text evidence="3">The sequence shown here is derived from an EMBL/GenBank/DDBJ whole genome shotgun (WGS) entry which is preliminary data.</text>
</comment>
<feature type="region of interest" description="Disordered" evidence="1">
    <location>
        <begin position="1"/>
        <end position="150"/>
    </location>
</feature>
<dbReference type="Proteomes" id="UP000256862">
    <property type="component" value="Plasmid CO2235_mp"/>
</dbReference>